<sequence length="316" mass="37248">MTNILEIPLAILSFIFYKINKFFIGILYTIFLFIKKNKAKQWRVLSAQTLETFLSLPVLMTKGPRWNTHAIIGTLGPFQVQETISLDLNILKKSAQSWIVVIYSFPSYETITNLDSNQIVSQEDWISITVKPGLYSIGLRYYHWSDSLELPTVKVDDKLLVDKSEVSPNVNDFYKNLINQKNWFYLALHYYIFTILKYRKWLGESFVKQEFLPVGAPDTEFVYGYLAKNQSLKIMIEPLIINDYDIYFTTYDRSSFPLYWCQITEETYLTKPIEKHGYYLFRLRQKPLKETKTLTIQSQIEDQEGVIQELRINILK</sequence>
<evidence type="ECO:0000256" key="1">
    <source>
        <dbReference type="SAM" id="Phobius"/>
    </source>
</evidence>
<keyword evidence="3" id="KW-1185">Reference proteome</keyword>
<keyword evidence="1" id="KW-1133">Transmembrane helix</keyword>
<proteinExistence type="predicted"/>
<dbReference type="InterPro" id="IPR046180">
    <property type="entry name" value="DUF6208"/>
</dbReference>
<keyword evidence="1" id="KW-0472">Membrane</keyword>
<feature type="transmembrane region" description="Helical" evidence="1">
    <location>
        <begin position="15"/>
        <end position="34"/>
    </location>
</feature>
<organism evidence="2 3">
    <name type="scientific">Aphanothece hegewaldii CCALA 016</name>
    <dbReference type="NCBI Taxonomy" id="2107694"/>
    <lineage>
        <taxon>Bacteria</taxon>
        <taxon>Bacillati</taxon>
        <taxon>Cyanobacteriota</taxon>
        <taxon>Cyanophyceae</taxon>
        <taxon>Oscillatoriophycideae</taxon>
        <taxon>Chroococcales</taxon>
        <taxon>Aphanothecaceae</taxon>
        <taxon>Aphanothece</taxon>
    </lineage>
</organism>
<evidence type="ECO:0000313" key="3">
    <source>
        <dbReference type="Proteomes" id="UP000239001"/>
    </source>
</evidence>
<comment type="caution">
    <text evidence="2">The sequence shown here is derived from an EMBL/GenBank/DDBJ whole genome shotgun (WGS) entry which is preliminary data.</text>
</comment>
<accession>A0A2T1M354</accession>
<dbReference type="Proteomes" id="UP000239001">
    <property type="component" value="Unassembled WGS sequence"/>
</dbReference>
<reference evidence="2 3" key="1">
    <citation type="submission" date="2018-03" db="EMBL/GenBank/DDBJ databases">
        <title>The ancient ancestry and fast evolution of plastids.</title>
        <authorList>
            <person name="Moore K.R."/>
            <person name="Magnabosco C."/>
            <person name="Momper L."/>
            <person name="Gold D.A."/>
            <person name="Bosak T."/>
            <person name="Fournier G.P."/>
        </authorList>
    </citation>
    <scope>NUCLEOTIDE SEQUENCE [LARGE SCALE GENOMIC DNA]</scope>
    <source>
        <strain evidence="2 3">CCALA 016</strain>
    </source>
</reference>
<dbReference type="EMBL" id="PXOH01000001">
    <property type="protein sequence ID" value="PSF39271.1"/>
    <property type="molecule type" value="Genomic_DNA"/>
</dbReference>
<reference evidence="2 3" key="2">
    <citation type="submission" date="2018-03" db="EMBL/GenBank/DDBJ databases">
        <authorList>
            <person name="Keele B.F."/>
        </authorList>
    </citation>
    <scope>NUCLEOTIDE SEQUENCE [LARGE SCALE GENOMIC DNA]</scope>
    <source>
        <strain evidence="2 3">CCALA 016</strain>
    </source>
</reference>
<gene>
    <name evidence="2" type="ORF">C7H19_00325</name>
</gene>
<dbReference type="RefSeq" id="WP_106454894.1">
    <property type="nucleotide sequence ID" value="NZ_PXOH01000001.1"/>
</dbReference>
<protein>
    <submittedName>
        <fullName evidence="2">Uncharacterized protein</fullName>
    </submittedName>
</protein>
<keyword evidence="1" id="KW-0812">Transmembrane</keyword>
<dbReference type="AlphaFoldDB" id="A0A2T1M354"/>
<dbReference type="OrthoDB" id="459468at2"/>
<name>A0A2T1M354_9CHRO</name>
<evidence type="ECO:0000313" key="2">
    <source>
        <dbReference type="EMBL" id="PSF39271.1"/>
    </source>
</evidence>
<dbReference type="Pfam" id="PF19713">
    <property type="entry name" value="DUF6208"/>
    <property type="match status" value="1"/>
</dbReference>